<evidence type="ECO:0000256" key="1">
    <source>
        <dbReference type="SAM" id="MobiDB-lite"/>
    </source>
</evidence>
<accession>G2YYI8</accession>
<evidence type="ECO:0000313" key="3">
    <source>
        <dbReference type="Proteomes" id="UP000008177"/>
    </source>
</evidence>
<feature type="region of interest" description="Disordered" evidence="1">
    <location>
        <begin position="53"/>
        <end position="75"/>
    </location>
</feature>
<dbReference type="AlphaFoldDB" id="G2YYI8"/>
<protein>
    <submittedName>
        <fullName evidence="2">Uncharacterized protein</fullName>
    </submittedName>
</protein>
<name>G2YYI8_BOTF4</name>
<dbReference type="InParanoid" id="G2YYI8"/>
<sequence length="75" mass="8574">MSISREWNASKGCILNTLEARFDLALICRFLPSDKSAQHYRMLSNLSAHHRAHYRARQRAHEHTSTPLSGQDIGI</sequence>
<organism evidence="2 3">
    <name type="scientific">Botryotinia fuckeliana (strain T4)</name>
    <name type="common">Noble rot fungus</name>
    <name type="synonym">Botrytis cinerea</name>
    <dbReference type="NCBI Taxonomy" id="999810"/>
    <lineage>
        <taxon>Eukaryota</taxon>
        <taxon>Fungi</taxon>
        <taxon>Dikarya</taxon>
        <taxon>Ascomycota</taxon>
        <taxon>Pezizomycotina</taxon>
        <taxon>Leotiomycetes</taxon>
        <taxon>Helotiales</taxon>
        <taxon>Sclerotiniaceae</taxon>
        <taxon>Botrytis</taxon>
    </lineage>
</organism>
<evidence type="ECO:0000313" key="2">
    <source>
        <dbReference type="EMBL" id="CCD56686.1"/>
    </source>
</evidence>
<dbReference type="Proteomes" id="UP000008177">
    <property type="component" value="Unplaced contigs"/>
</dbReference>
<reference evidence="3" key="1">
    <citation type="journal article" date="2011" name="PLoS Genet.">
        <title>Genomic analysis of the necrotrophic fungal pathogens Sclerotinia sclerotiorum and Botrytis cinerea.</title>
        <authorList>
            <person name="Amselem J."/>
            <person name="Cuomo C.A."/>
            <person name="van Kan J.A."/>
            <person name="Viaud M."/>
            <person name="Benito E.P."/>
            <person name="Couloux A."/>
            <person name="Coutinho P.M."/>
            <person name="de Vries R.P."/>
            <person name="Dyer P.S."/>
            <person name="Fillinger S."/>
            <person name="Fournier E."/>
            <person name="Gout L."/>
            <person name="Hahn M."/>
            <person name="Kohn L."/>
            <person name="Lapalu N."/>
            <person name="Plummer K.M."/>
            <person name="Pradier J.M."/>
            <person name="Quevillon E."/>
            <person name="Sharon A."/>
            <person name="Simon A."/>
            <person name="ten Have A."/>
            <person name="Tudzynski B."/>
            <person name="Tudzynski P."/>
            <person name="Wincker P."/>
            <person name="Andrew M."/>
            <person name="Anthouard V."/>
            <person name="Beever R.E."/>
            <person name="Beffa R."/>
            <person name="Benoit I."/>
            <person name="Bouzid O."/>
            <person name="Brault B."/>
            <person name="Chen Z."/>
            <person name="Choquer M."/>
            <person name="Collemare J."/>
            <person name="Cotton P."/>
            <person name="Danchin E.G."/>
            <person name="Da Silva C."/>
            <person name="Gautier A."/>
            <person name="Giraud C."/>
            <person name="Giraud T."/>
            <person name="Gonzalez C."/>
            <person name="Grossetete S."/>
            <person name="Guldener U."/>
            <person name="Henrissat B."/>
            <person name="Howlett B.J."/>
            <person name="Kodira C."/>
            <person name="Kretschmer M."/>
            <person name="Lappartient A."/>
            <person name="Leroch M."/>
            <person name="Levis C."/>
            <person name="Mauceli E."/>
            <person name="Neuveglise C."/>
            <person name="Oeser B."/>
            <person name="Pearson M."/>
            <person name="Poulain J."/>
            <person name="Poussereau N."/>
            <person name="Quesneville H."/>
            <person name="Rascle C."/>
            <person name="Schumacher J."/>
            <person name="Segurens B."/>
            <person name="Sexton A."/>
            <person name="Silva E."/>
            <person name="Sirven C."/>
            <person name="Soanes D.M."/>
            <person name="Talbot N.J."/>
            <person name="Templeton M."/>
            <person name="Yandava C."/>
            <person name="Yarden O."/>
            <person name="Zeng Q."/>
            <person name="Rollins J.A."/>
            <person name="Lebrun M.H."/>
            <person name="Dickman M."/>
        </authorList>
    </citation>
    <scope>NUCLEOTIDE SEQUENCE [LARGE SCALE GENOMIC DNA]</scope>
    <source>
        <strain evidence="3">T4</strain>
    </source>
</reference>
<gene>
    <name evidence="2" type="ORF">BofuT4_uP144940.1</name>
</gene>
<dbReference type="HOGENOM" id="CLU_2670815_0_0_1"/>
<proteinExistence type="predicted"/>
<dbReference type="EMBL" id="FQ790361">
    <property type="protein sequence ID" value="CCD56686.1"/>
    <property type="molecule type" value="Genomic_DNA"/>
</dbReference>